<gene>
    <name evidence="1" type="ORF">PFFVO_04252</name>
</gene>
<accession>A0A024V2T5</accession>
<dbReference type="EMBL" id="KI925138">
    <property type="protein sequence ID" value="ETW16789.1"/>
    <property type="molecule type" value="Genomic_DNA"/>
</dbReference>
<protein>
    <submittedName>
        <fullName evidence="1">Uncharacterized protein</fullName>
    </submittedName>
</protein>
<dbReference type="AlphaFoldDB" id="A0A024V2T5"/>
<reference evidence="1 2" key="2">
    <citation type="submission" date="2013-02" db="EMBL/GenBank/DDBJ databases">
        <title>The Genome Sequence of Plasmodium falciparum Vietnam Oak-Knoll (FVO).</title>
        <authorList>
            <consortium name="The Broad Institute Genome Sequencing Platform"/>
            <consortium name="The Broad Institute Genome Sequencing Center for Infectious Disease"/>
            <person name="Neafsey D."/>
            <person name="Cheeseman I."/>
            <person name="Volkman S."/>
            <person name="Adams J."/>
            <person name="Walker B."/>
            <person name="Young S.K."/>
            <person name="Zeng Q."/>
            <person name="Gargeya S."/>
            <person name="Fitzgerald M."/>
            <person name="Haas B."/>
            <person name="Abouelleil A."/>
            <person name="Alvarado L."/>
            <person name="Arachchi H.M."/>
            <person name="Berlin A.M."/>
            <person name="Chapman S.B."/>
            <person name="Dewar J."/>
            <person name="Goldberg J."/>
            <person name="Griggs A."/>
            <person name="Gujja S."/>
            <person name="Hansen M."/>
            <person name="Howarth C."/>
            <person name="Imamovic A."/>
            <person name="Larimer J."/>
            <person name="McCowan C."/>
            <person name="Murphy C."/>
            <person name="Neiman D."/>
            <person name="Pearson M."/>
            <person name="Priest M."/>
            <person name="Roberts A."/>
            <person name="Saif S."/>
            <person name="Shea T."/>
            <person name="Sisk P."/>
            <person name="Sykes S."/>
            <person name="Wortman J."/>
            <person name="Nusbaum C."/>
            <person name="Birren B."/>
        </authorList>
    </citation>
    <scope>NUCLEOTIDE SEQUENCE [LARGE SCALE GENOMIC DNA]</scope>
    <source>
        <strain evidence="2">Vietnam Oak-Knoll (FVO)</strain>
    </source>
</reference>
<reference evidence="1 2" key="1">
    <citation type="submission" date="2013-02" db="EMBL/GenBank/DDBJ databases">
        <title>The Genome Annotation of Plasmodium falciparum Vietnam Oak-Knoll (FVO).</title>
        <authorList>
            <consortium name="The Broad Institute Genome Sequencing Platform"/>
            <consortium name="The Broad Institute Genome Sequencing Center for Infectious Disease"/>
            <person name="Neafsey D."/>
            <person name="Hoffman S."/>
            <person name="Volkman S."/>
            <person name="Rosenthal P."/>
            <person name="Walker B."/>
            <person name="Young S.K."/>
            <person name="Zeng Q."/>
            <person name="Gargeya S."/>
            <person name="Fitzgerald M."/>
            <person name="Haas B."/>
            <person name="Abouelleil A."/>
            <person name="Allen A.W."/>
            <person name="Alvarado L."/>
            <person name="Arachchi H.M."/>
            <person name="Berlin A.M."/>
            <person name="Chapman S.B."/>
            <person name="Gainer-Dewar J."/>
            <person name="Goldberg J."/>
            <person name="Griggs A."/>
            <person name="Gujja S."/>
            <person name="Hansen M."/>
            <person name="Howarth C."/>
            <person name="Imamovic A."/>
            <person name="Ireland A."/>
            <person name="Larimer J."/>
            <person name="McCowan C."/>
            <person name="Murphy C."/>
            <person name="Pearson M."/>
            <person name="Poon T.W."/>
            <person name="Priest M."/>
            <person name="Roberts A."/>
            <person name="Saif S."/>
            <person name="Shea T."/>
            <person name="Sisk P."/>
            <person name="Sykes S."/>
            <person name="Wortman J."/>
            <person name="Nusbaum C."/>
            <person name="Birren B."/>
        </authorList>
    </citation>
    <scope>NUCLEOTIDE SEQUENCE [LARGE SCALE GENOMIC DNA]</scope>
    <source>
        <strain evidence="2">Vietnam Oak-Knoll (FVO)</strain>
    </source>
</reference>
<evidence type="ECO:0000313" key="1">
    <source>
        <dbReference type="EMBL" id="ETW16789.1"/>
    </source>
</evidence>
<organism evidence="1 2">
    <name type="scientific">Plasmodium falciparum Vietnam Oak-Knoll</name>
    <name type="common">FVO</name>
    <dbReference type="NCBI Taxonomy" id="1036723"/>
    <lineage>
        <taxon>Eukaryota</taxon>
        <taxon>Sar</taxon>
        <taxon>Alveolata</taxon>
        <taxon>Apicomplexa</taxon>
        <taxon>Aconoidasida</taxon>
        <taxon>Haemosporida</taxon>
        <taxon>Plasmodiidae</taxon>
        <taxon>Plasmodium</taxon>
        <taxon>Plasmodium (Laverania)</taxon>
    </lineage>
</organism>
<evidence type="ECO:0000313" key="2">
    <source>
        <dbReference type="Proteomes" id="UP000030690"/>
    </source>
</evidence>
<dbReference type="Proteomes" id="UP000030690">
    <property type="component" value="Unassembled WGS sequence"/>
</dbReference>
<name>A0A024V2T5_PLAFA</name>
<sequence>MKTVHLCHVINTTTIYIYEELNFIRTEHVCLNPSCYKIQWFRYALK</sequence>
<proteinExistence type="predicted"/>